<sequence length="100" mass="11813">MDIKISELATYLNISRPTLYRYIELYDSGHTKEINRQVLKLFKFIEKNKFASKNKVIKYILNDFDANERTSKDKEEIIAIVNEMNTKQAKELLKLLKGEL</sequence>
<dbReference type="AlphaFoldDB" id="A0A291IQU3"/>
<protein>
    <submittedName>
        <fullName evidence="1">Uncharacterized protein</fullName>
    </submittedName>
</protein>
<evidence type="ECO:0000313" key="1">
    <source>
        <dbReference type="EMBL" id="ATG97159.1"/>
    </source>
</evidence>
<dbReference type="Proteomes" id="UP000232227">
    <property type="component" value="Chromosome"/>
</dbReference>
<dbReference type="RefSeq" id="WP_096862447.1">
    <property type="nucleotide sequence ID" value="NZ_JAKNSY010000001.1"/>
</dbReference>
<keyword evidence="2" id="KW-1185">Reference proteome</keyword>
<proteinExistence type="predicted"/>
<gene>
    <name evidence="1" type="ORF">CP520_00055</name>
</gene>
<dbReference type="EMBL" id="CP023668">
    <property type="protein sequence ID" value="ATG97159.1"/>
    <property type="molecule type" value="Genomic_DNA"/>
</dbReference>
<organism evidence="1 2">
    <name type="scientific">Mesoplasma lactucae ATCC 49193</name>
    <dbReference type="NCBI Taxonomy" id="81460"/>
    <lineage>
        <taxon>Bacteria</taxon>
        <taxon>Bacillati</taxon>
        <taxon>Mycoplasmatota</taxon>
        <taxon>Mollicutes</taxon>
        <taxon>Entomoplasmatales</taxon>
        <taxon>Entomoplasmataceae</taxon>
        <taxon>Mesoplasma</taxon>
    </lineage>
</organism>
<name>A0A291IQU3_9MOLU</name>
<reference evidence="1 2" key="1">
    <citation type="submission" date="2017-09" db="EMBL/GenBank/DDBJ databases">
        <title>SPAdes assembly of the Mesoplasma lactucae genome.</title>
        <authorList>
            <person name="Knight T.F."/>
            <person name="Rubinstein R."/>
            <person name="Citino T."/>
        </authorList>
    </citation>
    <scope>NUCLEOTIDE SEQUENCE [LARGE SCALE GENOMIC DNA]</scope>
    <source>
        <strain evidence="1 2">831-C4</strain>
    </source>
</reference>
<dbReference type="KEGG" id="mlac:CP520_00055"/>
<evidence type="ECO:0000313" key="2">
    <source>
        <dbReference type="Proteomes" id="UP000232227"/>
    </source>
</evidence>
<accession>A0A291IQU3</accession>